<dbReference type="SUPFAM" id="SSF159709">
    <property type="entry name" value="PhnH-like"/>
    <property type="match status" value="1"/>
</dbReference>
<protein>
    <submittedName>
        <fullName evidence="1">Alpha-D-ribose 1-methylphosphonate 5-triphosphate synthase subunit PhnH</fullName>
        <ecNumber evidence="1">2.7.8.37</ecNumber>
    </submittedName>
</protein>
<keyword evidence="2" id="KW-1185">Reference proteome</keyword>
<dbReference type="EC" id="2.7.8.37" evidence="1"/>
<evidence type="ECO:0000313" key="1">
    <source>
        <dbReference type="EMBL" id="NIH57997.1"/>
    </source>
</evidence>
<reference evidence="1 2" key="1">
    <citation type="submission" date="2020-02" db="EMBL/GenBank/DDBJ databases">
        <title>Sequencing the genomes of 1000 actinobacteria strains.</title>
        <authorList>
            <person name="Klenk H.-P."/>
        </authorList>
    </citation>
    <scope>NUCLEOTIDE SEQUENCE [LARGE SCALE GENOMIC DNA]</scope>
    <source>
        <strain evidence="1 2">DSM 19609</strain>
    </source>
</reference>
<gene>
    <name evidence="1" type="ORF">FB473_002642</name>
</gene>
<dbReference type="Gene3D" id="3.40.50.11310">
    <property type="entry name" value="Bacterial phosphonate metabolism protein PhnH"/>
    <property type="match status" value="1"/>
</dbReference>
<keyword evidence="1" id="KW-0808">Transferase</keyword>
<evidence type="ECO:0000313" key="2">
    <source>
        <dbReference type="Proteomes" id="UP000749311"/>
    </source>
</evidence>
<dbReference type="InterPro" id="IPR008772">
    <property type="entry name" value="Phosphonate_metab_PhnH"/>
</dbReference>
<accession>A0ABX0SMN4</accession>
<sequence length="193" mass="19754">MTAVELTPDTAQRVFRRCLEALAHPGTILGMGSLAPDRPATHLPLLALTDLMVSVAPLTAASRDAVHGIAALTGARVGDVGRARFVLADETDPAAMRGLPVGTSLSPHEGALLVQRTTTLDAGLPVWLSGPGIDGSVTMSAGLDPQWWSARAELCAAFPRGIDVLLVDDAGRVAGLPRTSHASVGSVPEGASA</sequence>
<proteinExistence type="predicted"/>
<dbReference type="Proteomes" id="UP000749311">
    <property type="component" value="Unassembled WGS sequence"/>
</dbReference>
<dbReference type="InterPro" id="IPR038058">
    <property type="entry name" value="PhnH-like_sp"/>
</dbReference>
<dbReference type="NCBIfam" id="TIGR03292">
    <property type="entry name" value="PhnH_redo"/>
    <property type="match status" value="1"/>
</dbReference>
<name>A0ABX0SMN4_9ACTN</name>
<dbReference type="GO" id="GO:0061693">
    <property type="term" value="F:alpha-D-ribose 1-methylphosphonate 5-triphosphate synthase activity"/>
    <property type="evidence" value="ECO:0007669"/>
    <property type="project" value="UniProtKB-EC"/>
</dbReference>
<organism evidence="1 2">
    <name type="scientific">Brooklawnia cerclae</name>
    <dbReference type="NCBI Taxonomy" id="349934"/>
    <lineage>
        <taxon>Bacteria</taxon>
        <taxon>Bacillati</taxon>
        <taxon>Actinomycetota</taxon>
        <taxon>Actinomycetes</taxon>
        <taxon>Propionibacteriales</taxon>
        <taxon>Propionibacteriaceae</taxon>
        <taxon>Brooklawnia</taxon>
    </lineage>
</organism>
<dbReference type="Pfam" id="PF05845">
    <property type="entry name" value="PhnH"/>
    <property type="match status" value="1"/>
</dbReference>
<dbReference type="EMBL" id="JAAMOZ010000001">
    <property type="protein sequence ID" value="NIH57997.1"/>
    <property type="molecule type" value="Genomic_DNA"/>
</dbReference>
<dbReference type="RefSeq" id="WP_167168594.1">
    <property type="nucleotide sequence ID" value="NZ_BAAAOO010000007.1"/>
</dbReference>
<comment type="caution">
    <text evidence="1">The sequence shown here is derived from an EMBL/GenBank/DDBJ whole genome shotgun (WGS) entry which is preliminary data.</text>
</comment>